<evidence type="ECO:0000256" key="1">
    <source>
        <dbReference type="SAM" id="MobiDB-lite"/>
    </source>
</evidence>
<proteinExistence type="predicted"/>
<evidence type="ECO:0000313" key="4">
    <source>
        <dbReference type="Proteomes" id="UP000601041"/>
    </source>
</evidence>
<protein>
    <recommendedName>
        <fullName evidence="5">DUF4352 domain-containing protein</fullName>
    </recommendedName>
</protein>
<dbReference type="RefSeq" id="WP_142588197.1">
    <property type="nucleotide sequence ID" value="NZ_CABFWE030000005.1"/>
</dbReference>
<feature type="region of interest" description="Disordered" evidence="1">
    <location>
        <begin position="230"/>
        <end position="250"/>
    </location>
</feature>
<keyword evidence="2" id="KW-1133">Transmembrane helix</keyword>
<reference evidence="3 4" key="1">
    <citation type="submission" date="2020-11" db="EMBL/GenBank/DDBJ databases">
        <authorList>
            <person name="Lassalle F."/>
        </authorList>
    </citation>
    <scope>NUCLEOTIDE SEQUENCE [LARGE SCALE GENOMIC DNA]</scope>
    <source>
        <strain evidence="3 4">AB21</strain>
    </source>
</reference>
<evidence type="ECO:0008006" key="5">
    <source>
        <dbReference type="Google" id="ProtNLM"/>
    </source>
</evidence>
<gene>
    <name evidence="3" type="ORF">RHAB21_03051</name>
</gene>
<keyword evidence="2" id="KW-0472">Membrane</keyword>
<organism evidence="3 4">
    <name type="scientific">Pseudorhizobium halotolerans</name>
    <dbReference type="NCBI Taxonomy" id="1233081"/>
    <lineage>
        <taxon>Bacteria</taxon>
        <taxon>Pseudomonadati</taxon>
        <taxon>Pseudomonadota</taxon>
        <taxon>Alphaproteobacteria</taxon>
        <taxon>Hyphomicrobiales</taxon>
        <taxon>Rhizobiaceae</taxon>
        <taxon>Rhizobium/Agrobacterium group</taxon>
        <taxon>Pseudorhizobium</taxon>
    </lineage>
</organism>
<evidence type="ECO:0000256" key="2">
    <source>
        <dbReference type="SAM" id="Phobius"/>
    </source>
</evidence>
<feature type="transmembrane region" description="Helical" evidence="2">
    <location>
        <begin position="20"/>
        <end position="40"/>
    </location>
</feature>
<dbReference type="Proteomes" id="UP000601041">
    <property type="component" value="Unassembled WGS sequence"/>
</dbReference>
<accession>A0ABM8PP60</accession>
<name>A0ABM8PP60_9HYPH</name>
<comment type="caution">
    <text evidence="3">The sequence shown here is derived from an EMBL/GenBank/DDBJ whole genome shotgun (WGS) entry which is preliminary data.</text>
</comment>
<keyword evidence="2" id="KW-0812">Transmembrane</keyword>
<evidence type="ECO:0000313" key="3">
    <source>
        <dbReference type="EMBL" id="CAD7040469.1"/>
    </source>
</evidence>
<dbReference type="EMBL" id="CABFWE030000005">
    <property type="protein sequence ID" value="CAD7040469.1"/>
    <property type="molecule type" value="Genomic_DNA"/>
</dbReference>
<feature type="compositionally biased region" description="Basic and acidic residues" evidence="1">
    <location>
        <begin position="232"/>
        <end position="244"/>
    </location>
</feature>
<keyword evidence="4" id="KW-1185">Reference proteome</keyword>
<sequence>MPPYVLSATEWLNNNQGILALALFAISAAYGWLSGIFSGLRRKPKFRLRVIDGPTFVTVMSTHGQQNGYATHRTAISIYLRVTNIGSAPADIDSVCVGYHWALRPFSKLWLKYSLGWFWLEQQAVAITDFQIQIGTNTKYYPFLTQVSAVSGARSETYLDVGRSTNGVVYFEQPESFGGCFPRSVGGKVRLAIKVTDSFGGQHIKKFWIPRVTLAEARKFNPTFGLTLSTLRGDREPTEPDTDNHGNLIP</sequence>